<organism evidence="1 2">
    <name type="scientific">Prevotella pectinovora</name>
    <dbReference type="NCBI Taxonomy" id="1602169"/>
    <lineage>
        <taxon>Bacteria</taxon>
        <taxon>Pseudomonadati</taxon>
        <taxon>Bacteroidota</taxon>
        <taxon>Bacteroidia</taxon>
        <taxon>Bacteroidales</taxon>
        <taxon>Prevotellaceae</taxon>
        <taxon>Prevotella</taxon>
    </lineage>
</organism>
<name>A0A0D0IR09_9BACT</name>
<dbReference type="STRING" id="1602171.ST44_12725"/>
<dbReference type="RefSeq" id="WP_042520251.1">
    <property type="nucleotide sequence ID" value="NZ_JXQK01000089.1"/>
</dbReference>
<feature type="non-terminal residue" evidence="1">
    <location>
        <position position="1"/>
    </location>
</feature>
<proteinExistence type="predicted"/>
<sequence length="69" mass="8095">LENLLPNCKVLNINTPKKQKVPKETNWKQKFQKPQNENICLTYLNTEMNGNFHFLSFCAAFLKVQNQVL</sequence>
<evidence type="ECO:0000313" key="1">
    <source>
        <dbReference type="EMBL" id="KIP59921.1"/>
    </source>
</evidence>
<accession>A0A0D0IR09</accession>
<keyword evidence="2" id="KW-1185">Reference proteome</keyword>
<dbReference type="Proteomes" id="UP000032046">
    <property type="component" value="Unassembled WGS sequence"/>
</dbReference>
<reference evidence="1 2" key="1">
    <citation type="submission" date="2015-01" db="EMBL/GenBank/DDBJ databases">
        <title>Comparative genomics of non-oral Prevotella species.</title>
        <authorList>
            <person name="Accetto T."/>
            <person name="Nograsek B."/>
            <person name="Avgustin G."/>
        </authorList>
    </citation>
    <scope>NUCLEOTIDE SEQUENCE [LARGE SCALE GENOMIC DNA]</scope>
    <source>
        <strain evidence="1 2">P5-119</strain>
    </source>
</reference>
<dbReference type="AlphaFoldDB" id="A0A0D0IR09"/>
<comment type="caution">
    <text evidence="1">The sequence shown here is derived from an EMBL/GenBank/DDBJ whole genome shotgun (WGS) entry which is preliminary data.</text>
</comment>
<evidence type="ECO:0000313" key="2">
    <source>
        <dbReference type="Proteomes" id="UP000032046"/>
    </source>
</evidence>
<protein>
    <submittedName>
        <fullName evidence="1">Uncharacterized protein</fullName>
    </submittedName>
</protein>
<gene>
    <name evidence="1" type="ORF">ST44_12725</name>
</gene>
<dbReference type="EMBL" id="JXQK01000089">
    <property type="protein sequence ID" value="KIP59921.1"/>
    <property type="molecule type" value="Genomic_DNA"/>
</dbReference>